<dbReference type="VEuPathDB" id="TriTrypDB:LDHU3_32.0600"/>
<dbReference type="InterPro" id="IPR032675">
    <property type="entry name" value="LRR_dom_sf"/>
</dbReference>
<dbReference type="EMBL" id="LR812652">
    <property type="protein sequence ID" value="CAC5432804.1"/>
    <property type="molecule type" value="Genomic_DNA"/>
</dbReference>
<dbReference type="VEuPathDB" id="TriTrypDB:LdCL_320010300"/>
<dbReference type="SUPFAM" id="SSF52047">
    <property type="entry name" value="RNI-like"/>
    <property type="match status" value="1"/>
</dbReference>
<dbReference type="Gene3D" id="3.80.10.10">
    <property type="entry name" value="Ribonuclease Inhibitor"/>
    <property type="match status" value="1"/>
</dbReference>
<protein>
    <submittedName>
        <fullName evidence="2">Leucine_Rich_repeat_putative/Pfam:PF13516</fullName>
    </submittedName>
</protein>
<evidence type="ECO:0000313" key="2">
    <source>
        <dbReference type="EMBL" id="CAC5432804.1"/>
    </source>
</evidence>
<accession>A0A6J8FIW0</accession>
<feature type="region of interest" description="Disordered" evidence="1">
    <location>
        <begin position="217"/>
        <end position="295"/>
    </location>
</feature>
<proteinExistence type="predicted"/>
<feature type="region of interest" description="Disordered" evidence="1">
    <location>
        <begin position="515"/>
        <end position="541"/>
    </location>
</feature>
<dbReference type="Proteomes" id="UP000601710">
    <property type="component" value="Chromosome 32"/>
</dbReference>
<dbReference type="AlphaFoldDB" id="A0A6J8FIW0"/>
<dbReference type="VEuPathDB" id="TriTrypDB:LdBPK_320480.1"/>
<feature type="compositionally biased region" description="Acidic residues" evidence="1">
    <location>
        <begin position="231"/>
        <end position="242"/>
    </location>
</feature>
<evidence type="ECO:0000256" key="1">
    <source>
        <dbReference type="SAM" id="MobiDB-lite"/>
    </source>
</evidence>
<feature type="compositionally biased region" description="Basic residues" evidence="1">
    <location>
        <begin position="525"/>
        <end position="541"/>
    </location>
</feature>
<name>A0A6J8FIW0_LEIDO</name>
<sequence length="541" mass="59223">MGQTPINAAELAIPSDGIDAFLSLMARRSAESNGRFASDSVTKLVALPSADTVASLSEIIGSLVSSKPVMERLSGLVACGASAATADDVLAEFLSSATKLEELCLVNCTLENTVTALMEAVKNTEMKRLGLERSDLGIGSADSDCEGLTTSFCEALKVNKFLTSLNLSNTNLDTTFVVALIDALLESDTKLLPEDLGEDAEEVTGWSLEGRLDKAAFVSGGGRDDSNASLTDDETVGDDDDATPSPDASESDAGEDDAGDKDSGDEEADGDTEDEEGSEEEEEEEEAAHEAKARRLRERQEKEEWQARQERIRQELKALLQSEVRERSDLAHEYYQGLQDVVAINNAPIANLRATERQQKKEAYCSRRSGWSRLETLVLRGNQVGDRGCRSLLLCCETKFRCQRRRWCSARKRSMPYGAASGRGWAPPAVLSREGRRGRGGSCCGRHKKNHRISPSIAARAFPLRYRTWTRRMSMPRRRLRCCSRMWSGHLAAAVSMRAQRLTATVTPKLLVASTLRSKGNGRSGSRKRCRTCPSLSRRKA</sequence>
<feature type="compositionally biased region" description="Acidic residues" evidence="1">
    <location>
        <begin position="249"/>
        <end position="287"/>
    </location>
</feature>
<organism evidence="2 3">
    <name type="scientific">Leishmania donovani</name>
    <dbReference type="NCBI Taxonomy" id="5661"/>
    <lineage>
        <taxon>Eukaryota</taxon>
        <taxon>Discoba</taxon>
        <taxon>Euglenozoa</taxon>
        <taxon>Kinetoplastea</taxon>
        <taxon>Metakinetoplastina</taxon>
        <taxon>Trypanosomatida</taxon>
        <taxon>Trypanosomatidae</taxon>
        <taxon>Leishmaniinae</taxon>
        <taxon>Leishmania</taxon>
    </lineage>
</organism>
<reference evidence="2" key="1">
    <citation type="submission" date="2020-06" db="EMBL/GenBank/DDBJ databases">
        <authorList>
            <person name="Camacho E."/>
            <person name="Gonzalez-de la Fuente S."/>
            <person name="Rastrojo A."/>
            <person name="Peiro-Pastor R."/>
            <person name="Solana JC."/>
            <person name="Tabera L."/>
            <person name="Gamarro F."/>
            <person name="Carrasco-Ramiro F."/>
            <person name="Requena JM."/>
            <person name="Aguado B."/>
        </authorList>
    </citation>
    <scope>NUCLEOTIDE SEQUENCE</scope>
</reference>
<evidence type="ECO:0000313" key="3">
    <source>
        <dbReference type="Proteomes" id="UP000601710"/>
    </source>
</evidence>
<gene>
    <name evidence="2" type="ORF">LDHU3_32.0600</name>
</gene>